<dbReference type="Gene3D" id="3.10.310.50">
    <property type="match status" value="1"/>
</dbReference>
<reference evidence="1 2" key="1">
    <citation type="submission" date="2018-11" db="EMBL/GenBank/DDBJ databases">
        <authorList>
            <consortium name="Pathogen Informatics"/>
        </authorList>
    </citation>
    <scope>NUCLEOTIDE SEQUENCE [LARGE SCALE GENOMIC DNA]</scope>
</reference>
<dbReference type="OrthoDB" id="5793716at2759"/>
<dbReference type="PANTHER" id="PTHR33748:SF1">
    <property type="entry name" value="TPM_PHOSPHATASE DOMAIN-CONTAINING PROTEIN"/>
    <property type="match status" value="1"/>
</dbReference>
<dbReference type="Pfam" id="PF17175">
    <property type="entry name" value="MOLO1"/>
    <property type="match status" value="1"/>
</dbReference>
<protein>
    <submittedName>
        <fullName evidence="3">TPM_phosphatase domain-containing protein</fullName>
    </submittedName>
</protein>
<gene>
    <name evidence="1" type="ORF">HPBE_LOCUS21065</name>
</gene>
<dbReference type="EMBL" id="UZAH01032666">
    <property type="protein sequence ID" value="VDP23151.1"/>
    <property type="molecule type" value="Genomic_DNA"/>
</dbReference>
<name>A0A183GFA6_HELPZ</name>
<accession>A0A183GFA6</accession>
<dbReference type="WBParaSite" id="HPBE_0002106601-mRNA-1">
    <property type="protein sequence ID" value="HPBE_0002106601-mRNA-1"/>
    <property type="gene ID" value="HPBE_0002106601"/>
</dbReference>
<dbReference type="PANTHER" id="PTHR33748">
    <property type="entry name" value="PROTEIN CBG04600"/>
    <property type="match status" value="1"/>
</dbReference>
<proteinExistence type="predicted"/>
<dbReference type="Proteomes" id="UP000050761">
    <property type="component" value="Unassembled WGS sequence"/>
</dbReference>
<dbReference type="GO" id="GO:0005892">
    <property type="term" value="C:acetylcholine-gated channel complex"/>
    <property type="evidence" value="ECO:0007669"/>
    <property type="project" value="InterPro"/>
</dbReference>
<dbReference type="InterPro" id="IPR033438">
    <property type="entry name" value="MOLO1"/>
</dbReference>
<dbReference type="AlphaFoldDB" id="A0A183GFA6"/>
<sequence>MLVILLSIATLSAAQKWDDPARLPNPRRADGFKQCNMRSISSVCDPDEVISMDGRYRLNSEVQRISSRTEKTGNSFCDRKGTDAVLVLVRQGSQQLVNELSRLWHMDDQCKKSVVFLLSADDRRLYFAAQPNVDFSEFANGHFQGRKLYSDELQSIIDSNSMPLQTGPFYHPGIVAETIGLKKYGERKE</sequence>
<accession>A0A3P8BNP4</accession>
<evidence type="ECO:0000313" key="3">
    <source>
        <dbReference type="WBParaSite" id="HPBE_0002106601-mRNA-1"/>
    </source>
</evidence>
<organism evidence="2 3">
    <name type="scientific">Heligmosomoides polygyrus</name>
    <name type="common">Parasitic roundworm</name>
    <dbReference type="NCBI Taxonomy" id="6339"/>
    <lineage>
        <taxon>Eukaryota</taxon>
        <taxon>Metazoa</taxon>
        <taxon>Ecdysozoa</taxon>
        <taxon>Nematoda</taxon>
        <taxon>Chromadorea</taxon>
        <taxon>Rhabditida</taxon>
        <taxon>Rhabditina</taxon>
        <taxon>Rhabditomorpha</taxon>
        <taxon>Strongyloidea</taxon>
        <taxon>Heligmosomidae</taxon>
        <taxon>Heligmosomoides</taxon>
    </lineage>
</organism>
<reference evidence="3" key="2">
    <citation type="submission" date="2019-09" db="UniProtKB">
        <authorList>
            <consortium name="WormBaseParasite"/>
        </authorList>
    </citation>
    <scope>IDENTIFICATION</scope>
</reference>
<evidence type="ECO:0000313" key="1">
    <source>
        <dbReference type="EMBL" id="VDP23151.1"/>
    </source>
</evidence>
<evidence type="ECO:0000313" key="2">
    <source>
        <dbReference type="Proteomes" id="UP000050761"/>
    </source>
</evidence>
<keyword evidence="2" id="KW-1185">Reference proteome</keyword>